<dbReference type="GO" id="GO:0016787">
    <property type="term" value="F:hydrolase activity"/>
    <property type="evidence" value="ECO:0007669"/>
    <property type="project" value="UniProtKB-KW"/>
</dbReference>
<dbReference type="AlphaFoldDB" id="A0A553HND9"/>
<dbReference type="PANTHER" id="PTHR42104">
    <property type="entry name" value="EXTRACELLULAR GUANYL-SPECIFIC RIBONUCLEASE RNTA (AFU_ORTHOLOGUE AFUA_4G03230)"/>
    <property type="match status" value="1"/>
</dbReference>
<keyword evidence="4" id="KW-0255">Endonuclease</keyword>
<dbReference type="PANTHER" id="PTHR42104:SF1">
    <property type="entry name" value="EXTRACELLULAR GUANYL-SPECIFIC RIBONUCLEASE RNTA (AFU_ORTHOLOGUE AFUA_4G03230)"/>
    <property type="match status" value="1"/>
</dbReference>
<evidence type="ECO:0000256" key="5">
    <source>
        <dbReference type="ARBA" id="ARBA00022801"/>
    </source>
</evidence>
<gene>
    <name evidence="9" type="ORF">FHL15_009637</name>
</gene>
<keyword evidence="7" id="KW-0456">Lyase</keyword>
<keyword evidence="5" id="KW-0378">Hydrolase</keyword>
<comment type="caution">
    <text evidence="9">The sequence shown here is derived from an EMBL/GenBank/DDBJ whole genome shotgun (WGS) entry which is preliminary data.</text>
</comment>
<organism evidence="9 10">
    <name type="scientific">Xylaria flabelliformis</name>
    <dbReference type="NCBI Taxonomy" id="2512241"/>
    <lineage>
        <taxon>Eukaryota</taxon>
        <taxon>Fungi</taxon>
        <taxon>Dikarya</taxon>
        <taxon>Ascomycota</taxon>
        <taxon>Pezizomycotina</taxon>
        <taxon>Sordariomycetes</taxon>
        <taxon>Xylariomycetidae</taxon>
        <taxon>Xylariales</taxon>
        <taxon>Xylariaceae</taxon>
        <taxon>Xylaria</taxon>
    </lineage>
</organism>
<comment type="similarity">
    <text evidence="1">Belongs to the ribonuclease N1/T1 family.</text>
</comment>
<keyword evidence="6" id="KW-1015">Disulfide bond</keyword>
<accession>A0A553HND9</accession>
<dbReference type="GO" id="GO:0003723">
    <property type="term" value="F:RNA binding"/>
    <property type="evidence" value="ECO:0007669"/>
    <property type="project" value="InterPro"/>
</dbReference>
<comment type="catalytic activity">
    <reaction evidence="8">
        <text>[RNA] containing guanosine + H2O = an [RNA fragment]-3'-guanosine-3'-phosphate + a 5'-hydroxy-ribonucleotide-3'-[RNA fragment].</text>
        <dbReference type="EC" id="4.6.1.24"/>
    </reaction>
</comment>
<evidence type="ECO:0000256" key="6">
    <source>
        <dbReference type="ARBA" id="ARBA00023157"/>
    </source>
</evidence>
<evidence type="ECO:0000313" key="9">
    <source>
        <dbReference type="EMBL" id="TRX89468.1"/>
    </source>
</evidence>
<dbReference type="Pfam" id="PF00545">
    <property type="entry name" value="Ribonuclease"/>
    <property type="match status" value="1"/>
</dbReference>
<dbReference type="InterPro" id="IPR000026">
    <property type="entry name" value="N1-like"/>
</dbReference>
<evidence type="ECO:0000256" key="4">
    <source>
        <dbReference type="ARBA" id="ARBA00022759"/>
    </source>
</evidence>
<evidence type="ECO:0000256" key="1">
    <source>
        <dbReference type="ARBA" id="ARBA00009006"/>
    </source>
</evidence>
<sequence length="166" mass="17262">MVFQDSIDNANAPLKPLSSMVENATSHGASLNRKPMLEVVFTSLLALVALATSAIAAPVLEERAATTCGSTYYTADQVNQAAQKSCSYYQSGSAPGGYPHTYNNYEGFTFKVAGPYLEFPILTSGVYTGGSPGADRVIINTSCKLAGEITHTGASGNNFVGCSGTS</sequence>
<dbReference type="Gene3D" id="3.10.450.30">
    <property type="entry name" value="Microbial ribonucleases"/>
    <property type="match status" value="1"/>
</dbReference>
<name>A0A553HND9_9PEZI</name>
<evidence type="ECO:0000256" key="7">
    <source>
        <dbReference type="ARBA" id="ARBA00023239"/>
    </source>
</evidence>
<dbReference type="Proteomes" id="UP000319160">
    <property type="component" value="Unassembled WGS sequence"/>
</dbReference>
<evidence type="ECO:0000256" key="2">
    <source>
        <dbReference type="ARBA" id="ARBA00012549"/>
    </source>
</evidence>
<keyword evidence="3" id="KW-0540">Nuclease</keyword>
<protein>
    <recommendedName>
        <fullName evidence="2">ribonuclease T1</fullName>
        <ecNumber evidence="2">4.6.1.24</ecNumber>
    </recommendedName>
</protein>
<dbReference type="SUPFAM" id="SSF53933">
    <property type="entry name" value="Microbial ribonucleases"/>
    <property type="match status" value="1"/>
</dbReference>
<reference evidence="10" key="1">
    <citation type="submission" date="2019-06" db="EMBL/GenBank/DDBJ databases">
        <title>Draft genome sequence of the griseofulvin-producing fungus Xylaria cubensis strain G536.</title>
        <authorList>
            <person name="Mead M.E."/>
            <person name="Raja H.A."/>
            <person name="Steenwyk J.L."/>
            <person name="Knowles S.L."/>
            <person name="Oberlies N.H."/>
            <person name="Rokas A."/>
        </authorList>
    </citation>
    <scope>NUCLEOTIDE SEQUENCE [LARGE SCALE GENOMIC DNA]</scope>
    <source>
        <strain evidence="10">G536</strain>
    </source>
</reference>
<keyword evidence="10" id="KW-1185">Reference proteome</keyword>
<evidence type="ECO:0000256" key="8">
    <source>
        <dbReference type="ARBA" id="ARBA00034015"/>
    </source>
</evidence>
<dbReference type="OrthoDB" id="5425539at2759"/>
<dbReference type="EC" id="4.6.1.24" evidence="2"/>
<dbReference type="EMBL" id="VFLP01000067">
    <property type="protein sequence ID" value="TRX89468.1"/>
    <property type="molecule type" value="Genomic_DNA"/>
</dbReference>
<dbReference type="InterPro" id="IPR016191">
    <property type="entry name" value="Ribonuclease/ribotoxin"/>
</dbReference>
<dbReference type="GO" id="GO:0046589">
    <property type="term" value="F:ribonuclease T1 activity"/>
    <property type="evidence" value="ECO:0007669"/>
    <property type="project" value="UniProtKB-EC"/>
</dbReference>
<evidence type="ECO:0000256" key="3">
    <source>
        <dbReference type="ARBA" id="ARBA00022722"/>
    </source>
</evidence>
<evidence type="ECO:0000313" key="10">
    <source>
        <dbReference type="Proteomes" id="UP000319160"/>
    </source>
</evidence>
<proteinExistence type="inferred from homology"/>
<dbReference type="CDD" id="cd00606">
    <property type="entry name" value="fungal_RNase"/>
    <property type="match status" value="1"/>
</dbReference>